<keyword evidence="2" id="KW-1185">Reference proteome</keyword>
<name>A0ACD1F9U0_MYCFR</name>
<reference evidence="1" key="1">
    <citation type="submission" date="2021-07" db="EMBL/GenBank/DDBJ databases">
        <title>Complete Genome Sequences of Mycobacterium farcinogenes Isolated from Clinical Specimens from Patients in Thailand.</title>
        <authorList>
            <person name="Sodsai P."/>
        </authorList>
    </citation>
    <scope>NUCLEOTIDE SEQUENCE</scope>
    <source>
        <strain evidence="1">BKK/CU-MFGFA-001</strain>
    </source>
</reference>
<sequence>MTTTDEVTRMSAAQLSSLELVGELVRRGQAEDVGARAGFDGIEAMVRWAVEDDQDRR</sequence>
<proteinExistence type="predicted"/>
<organism evidence="1 2">
    <name type="scientific">Mycolicibacterium farcinogenes</name>
    <name type="common">Mycobacterium farcinogenes</name>
    <dbReference type="NCBI Taxonomy" id="1802"/>
    <lineage>
        <taxon>Bacteria</taxon>
        <taxon>Bacillati</taxon>
        <taxon>Actinomycetota</taxon>
        <taxon>Actinomycetes</taxon>
        <taxon>Mycobacteriales</taxon>
        <taxon>Mycobacteriaceae</taxon>
        <taxon>Mycolicibacterium</taxon>
    </lineage>
</organism>
<dbReference type="Proteomes" id="UP000825598">
    <property type="component" value="Chromosome"/>
</dbReference>
<dbReference type="EMBL" id="CP081673">
    <property type="protein sequence ID" value="QZH63818.1"/>
    <property type="molecule type" value="Genomic_DNA"/>
</dbReference>
<accession>A0ACD1F9U0</accession>
<gene>
    <name evidence="1" type="ORF">K6L26_17200</name>
</gene>
<protein>
    <submittedName>
        <fullName evidence="1">Uncharacterized protein</fullName>
    </submittedName>
</protein>
<evidence type="ECO:0000313" key="1">
    <source>
        <dbReference type="EMBL" id="QZH63818.1"/>
    </source>
</evidence>
<evidence type="ECO:0000313" key="2">
    <source>
        <dbReference type="Proteomes" id="UP000825598"/>
    </source>
</evidence>